<evidence type="ECO:0000259" key="3">
    <source>
        <dbReference type="PROSITE" id="PS01225"/>
    </source>
</evidence>
<proteinExistence type="predicted"/>
<keyword evidence="1" id="KW-1015">Disulfide bond</keyword>
<sequence length="104" mass="10939">MYIIDFTATCTLRTDFKVLESGDCITTEPIFIKYCSGGCGNSTSTPMLVLNGQASVNLGIIQDCKCCTGTVSKTETVDVVCGALKIAAKAQIAMMDSCSCNSCI</sequence>
<dbReference type="InterPro" id="IPR029034">
    <property type="entry name" value="Cystine-knot_cytokine"/>
</dbReference>
<dbReference type="GO" id="GO:0005576">
    <property type="term" value="C:extracellular region"/>
    <property type="evidence" value="ECO:0007669"/>
    <property type="project" value="UniProtKB-SubCell"/>
</dbReference>
<protein>
    <recommendedName>
        <fullName evidence="3">CTCK domain-containing protein</fullName>
    </recommendedName>
</protein>
<keyword evidence="5" id="KW-1185">Reference proteome</keyword>
<dbReference type="PROSITE" id="PS01225">
    <property type="entry name" value="CTCK_2"/>
    <property type="match status" value="1"/>
</dbReference>
<dbReference type="InterPro" id="IPR006207">
    <property type="entry name" value="Cys_knot_C"/>
</dbReference>
<comment type="caution">
    <text evidence="2">Lacks conserved residue(s) required for the propagation of feature annotation.</text>
</comment>
<evidence type="ECO:0000256" key="2">
    <source>
        <dbReference type="PROSITE-ProRule" id="PRU00039"/>
    </source>
</evidence>
<organism evidence="4 5">
    <name type="scientific">Mytilus galloprovincialis</name>
    <name type="common">Mediterranean mussel</name>
    <dbReference type="NCBI Taxonomy" id="29158"/>
    <lineage>
        <taxon>Eukaryota</taxon>
        <taxon>Metazoa</taxon>
        <taxon>Spiralia</taxon>
        <taxon>Lophotrochozoa</taxon>
        <taxon>Mollusca</taxon>
        <taxon>Bivalvia</taxon>
        <taxon>Autobranchia</taxon>
        <taxon>Pteriomorphia</taxon>
        <taxon>Mytilida</taxon>
        <taxon>Mytiloidea</taxon>
        <taxon>Mytilidae</taxon>
        <taxon>Mytilinae</taxon>
        <taxon>Mytilus</taxon>
    </lineage>
</organism>
<name>A0A8B6GXK8_MYTGA</name>
<accession>A0A8B6GXK8</accession>
<dbReference type="AlphaFoldDB" id="A0A8B6GXK8"/>
<evidence type="ECO:0000313" key="5">
    <source>
        <dbReference type="Proteomes" id="UP000596742"/>
    </source>
</evidence>
<feature type="domain" description="CTCK" evidence="3">
    <location>
        <begin position="10"/>
        <end position="104"/>
    </location>
</feature>
<dbReference type="EMBL" id="UYJE01009130">
    <property type="protein sequence ID" value="VDI70286.1"/>
    <property type="molecule type" value="Genomic_DNA"/>
</dbReference>
<evidence type="ECO:0000313" key="4">
    <source>
        <dbReference type="EMBL" id="VDI70286.1"/>
    </source>
</evidence>
<comment type="caution">
    <text evidence="4">The sequence shown here is derived from an EMBL/GenBank/DDBJ whole genome shotgun (WGS) entry which is preliminary data.</text>
</comment>
<evidence type="ECO:0000256" key="1">
    <source>
        <dbReference type="ARBA" id="ARBA00023157"/>
    </source>
</evidence>
<dbReference type="Gene3D" id="2.10.90.10">
    <property type="entry name" value="Cystine-knot cytokines"/>
    <property type="match status" value="1"/>
</dbReference>
<dbReference type="OrthoDB" id="6097666at2759"/>
<dbReference type="Proteomes" id="UP000596742">
    <property type="component" value="Unassembled WGS sequence"/>
</dbReference>
<gene>
    <name evidence="4" type="ORF">MGAL_10B060036</name>
</gene>
<reference evidence="4" key="1">
    <citation type="submission" date="2018-11" db="EMBL/GenBank/DDBJ databases">
        <authorList>
            <person name="Alioto T."/>
            <person name="Alioto T."/>
        </authorList>
    </citation>
    <scope>NUCLEOTIDE SEQUENCE</scope>
</reference>